<dbReference type="InterPro" id="IPR036237">
    <property type="entry name" value="Xyl_isomerase-like_sf"/>
</dbReference>
<feature type="domain" description="Xylose isomerase-like TIM barrel" evidence="1">
    <location>
        <begin position="11"/>
        <end position="237"/>
    </location>
</feature>
<reference evidence="2 3" key="1">
    <citation type="submission" date="2019-07" db="EMBL/GenBank/DDBJ databases">
        <title>Whole genome shotgun sequence of Brevifollis gellanilyticus NBRC 108608.</title>
        <authorList>
            <person name="Hosoyama A."/>
            <person name="Uohara A."/>
            <person name="Ohji S."/>
            <person name="Ichikawa N."/>
        </authorList>
    </citation>
    <scope>NUCLEOTIDE SEQUENCE [LARGE SCALE GENOMIC DNA]</scope>
    <source>
        <strain evidence="2 3">NBRC 108608</strain>
    </source>
</reference>
<dbReference type="AlphaFoldDB" id="A0A512MBT5"/>
<keyword evidence="3" id="KW-1185">Reference proteome</keyword>
<sequence length="265" mass="28872">MKTLPLDEALKTCAEIGYSNVEIALNAGYPTEPKVFTPEARKAAVQQLAALKLDAPCLMVNISLTVDEKTHAQALQTIRDAAQVARDLNAANPPIIETVLGGKPATWEEQKAGMVEHLQSWAETAEKEKTTIAIKAHVGSAVNSPERLLWLLEKVKSPAIQVAYDYSHFELQGIDMEESMKLLLPRTKFIHVKDSVGEPGKFQFLLPGEGRTDYVKYFTALKKHGYQGPVVVEVSGQVFNKPGYEPVAAAKKCYSALAGALAKVG</sequence>
<comment type="caution">
    <text evidence="2">The sequence shown here is derived from an EMBL/GenBank/DDBJ whole genome shotgun (WGS) entry which is preliminary data.</text>
</comment>
<dbReference type="InterPro" id="IPR013022">
    <property type="entry name" value="Xyl_isomerase-like_TIM-brl"/>
</dbReference>
<dbReference type="SUPFAM" id="SSF51658">
    <property type="entry name" value="Xylose isomerase-like"/>
    <property type="match status" value="1"/>
</dbReference>
<dbReference type="Gene3D" id="3.20.20.150">
    <property type="entry name" value="Divalent-metal-dependent TIM barrel enzymes"/>
    <property type="match status" value="1"/>
</dbReference>
<dbReference type="EMBL" id="BKAG01000026">
    <property type="protein sequence ID" value="GEP44183.1"/>
    <property type="molecule type" value="Genomic_DNA"/>
</dbReference>
<accession>A0A512MBT5</accession>
<name>A0A512MBT5_9BACT</name>
<evidence type="ECO:0000313" key="3">
    <source>
        <dbReference type="Proteomes" id="UP000321577"/>
    </source>
</evidence>
<dbReference type="Pfam" id="PF01261">
    <property type="entry name" value="AP_endonuc_2"/>
    <property type="match status" value="1"/>
</dbReference>
<proteinExistence type="predicted"/>
<dbReference type="Proteomes" id="UP000321577">
    <property type="component" value="Unassembled WGS sequence"/>
</dbReference>
<evidence type="ECO:0000313" key="2">
    <source>
        <dbReference type="EMBL" id="GEP44183.1"/>
    </source>
</evidence>
<organism evidence="2 3">
    <name type="scientific">Brevifollis gellanilyticus</name>
    <dbReference type="NCBI Taxonomy" id="748831"/>
    <lineage>
        <taxon>Bacteria</taxon>
        <taxon>Pseudomonadati</taxon>
        <taxon>Verrucomicrobiota</taxon>
        <taxon>Verrucomicrobiia</taxon>
        <taxon>Verrucomicrobiales</taxon>
        <taxon>Verrucomicrobiaceae</taxon>
    </lineage>
</organism>
<dbReference type="InterPro" id="IPR050312">
    <property type="entry name" value="IolE/XylAMocC-like"/>
</dbReference>
<evidence type="ECO:0000259" key="1">
    <source>
        <dbReference type="Pfam" id="PF01261"/>
    </source>
</evidence>
<protein>
    <recommendedName>
        <fullName evidence="1">Xylose isomerase-like TIM barrel domain-containing protein</fullName>
    </recommendedName>
</protein>
<gene>
    <name evidence="2" type="ORF">BGE01nite_34740</name>
</gene>
<dbReference type="PANTHER" id="PTHR12110">
    <property type="entry name" value="HYDROXYPYRUVATE ISOMERASE"/>
    <property type="match status" value="1"/>
</dbReference>